<dbReference type="Proteomes" id="UP000694620">
    <property type="component" value="Chromosome 5"/>
</dbReference>
<protein>
    <submittedName>
        <fullName evidence="3">Storkhead box 2</fullName>
    </submittedName>
</protein>
<dbReference type="PANTHER" id="PTHR22437:SF2">
    <property type="entry name" value="STORKHEAD-BOX PROTEIN 2"/>
    <property type="match status" value="1"/>
</dbReference>
<dbReference type="GO" id="GO:0006357">
    <property type="term" value="P:regulation of transcription by RNA polymerase II"/>
    <property type="evidence" value="ECO:0007669"/>
    <property type="project" value="InterPro"/>
</dbReference>
<evidence type="ECO:0000256" key="1">
    <source>
        <dbReference type="SAM" id="MobiDB-lite"/>
    </source>
</evidence>
<reference evidence="3" key="1">
    <citation type="submission" date="2021-06" db="EMBL/GenBank/DDBJ databases">
        <authorList>
            <consortium name="Wellcome Sanger Institute Data Sharing"/>
        </authorList>
    </citation>
    <scope>NUCLEOTIDE SEQUENCE [LARGE SCALE GENOMIC DNA]</scope>
</reference>
<dbReference type="PANTHER" id="PTHR22437">
    <property type="entry name" value="WINGED HELIX DOMAIN-CONTAINING PROTEIN"/>
    <property type="match status" value="1"/>
</dbReference>
<feature type="domain" description="Winged helix Storkhead-box1" evidence="2">
    <location>
        <begin position="63"/>
        <end position="141"/>
    </location>
</feature>
<feature type="compositionally biased region" description="Polar residues" evidence="1">
    <location>
        <begin position="169"/>
        <end position="183"/>
    </location>
</feature>
<accession>A0A8C4RL93</accession>
<dbReference type="Ensembl" id="ENSECRT00000003842.1">
    <property type="protein sequence ID" value="ENSECRP00000003781.1"/>
    <property type="gene ID" value="ENSECRG00000002588.1"/>
</dbReference>
<evidence type="ECO:0000259" key="2">
    <source>
        <dbReference type="Pfam" id="PF10264"/>
    </source>
</evidence>
<evidence type="ECO:0000313" key="3">
    <source>
        <dbReference type="Ensembl" id="ENSECRP00000003781.1"/>
    </source>
</evidence>
<proteinExistence type="predicted"/>
<dbReference type="GeneTree" id="ENSGT00520000055589"/>
<evidence type="ECO:0000313" key="4">
    <source>
        <dbReference type="Proteomes" id="UP000694620"/>
    </source>
</evidence>
<reference evidence="3" key="2">
    <citation type="submission" date="2025-08" db="UniProtKB">
        <authorList>
            <consortium name="Ensembl"/>
        </authorList>
    </citation>
    <scope>IDENTIFICATION</scope>
</reference>
<feature type="region of interest" description="Disordered" evidence="1">
    <location>
        <begin position="1"/>
        <end position="25"/>
    </location>
</feature>
<dbReference type="Pfam" id="PF10264">
    <property type="entry name" value="WHD_Storkhead"/>
    <property type="match status" value="1"/>
</dbReference>
<dbReference type="InterPro" id="IPR040126">
    <property type="entry name" value="STOX1/2"/>
</dbReference>
<keyword evidence="4" id="KW-1185">Reference proteome</keyword>
<name>A0A8C4RL93_ERPCA</name>
<feature type="region of interest" description="Disordered" evidence="1">
    <location>
        <begin position="165"/>
        <end position="185"/>
    </location>
</feature>
<sequence>MKKTRSTTLRRAWPSSDFSDRASDRIRSRSEKDYRLHKHFPPAFISPASRGYMTSGDVSPISMSPISQSQFIPLGEILCLAISAMNAARKPVTQEALTEHLTTCFPGVPTPSPEILRHTLNMLVRERKIYPTPEGYFIVTPQTYFITPSLIRTNSKWYHLDERIPDRPQQCTSPQSGTITPSASGCVRERTHHKNHCDSYNCYRDDMHSMHASTLQRKSPKDCKDAYCPPSVYQTAATEKSKSTVNFSYKTDTLSKHKEPERFLQ</sequence>
<dbReference type="GO" id="GO:0005634">
    <property type="term" value="C:nucleus"/>
    <property type="evidence" value="ECO:0007669"/>
    <property type="project" value="TreeGrafter"/>
</dbReference>
<dbReference type="InterPro" id="IPR019391">
    <property type="entry name" value="Storkhead-box_WHD"/>
</dbReference>
<organism evidence="3 4">
    <name type="scientific">Erpetoichthys calabaricus</name>
    <name type="common">Rope fish</name>
    <name type="synonym">Calamoichthys calabaricus</name>
    <dbReference type="NCBI Taxonomy" id="27687"/>
    <lineage>
        <taxon>Eukaryota</taxon>
        <taxon>Metazoa</taxon>
        <taxon>Chordata</taxon>
        <taxon>Craniata</taxon>
        <taxon>Vertebrata</taxon>
        <taxon>Euteleostomi</taxon>
        <taxon>Actinopterygii</taxon>
        <taxon>Polypteriformes</taxon>
        <taxon>Polypteridae</taxon>
        <taxon>Erpetoichthys</taxon>
    </lineage>
</organism>
<dbReference type="GO" id="GO:0000977">
    <property type="term" value="F:RNA polymerase II transcription regulatory region sequence-specific DNA binding"/>
    <property type="evidence" value="ECO:0007669"/>
    <property type="project" value="TreeGrafter"/>
</dbReference>
<dbReference type="GO" id="GO:0005737">
    <property type="term" value="C:cytoplasm"/>
    <property type="evidence" value="ECO:0007669"/>
    <property type="project" value="TreeGrafter"/>
</dbReference>
<gene>
    <name evidence="3" type="primary">STOX2</name>
    <name evidence="3" type="synonym">stox2a</name>
</gene>
<dbReference type="AlphaFoldDB" id="A0A8C4RL93"/>
<reference evidence="3" key="3">
    <citation type="submission" date="2025-09" db="UniProtKB">
        <authorList>
            <consortium name="Ensembl"/>
        </authorList>
    </citation>
    <scope>IDENTIFICATION</scope>
</reference>